<sequence length="198" mass="21945">MSALTAELITTLLDTSERNLARYRRTYRPLARTAFDRTVSRAGRNDGPALLFDLYFGRTLDLSRSDMAGVVADVWSDAEYPARAFDDPQIWTHLFVANGYSHDGEKADRPTESVVLYRGCTHEGRFGMSWTSDVEMARRFAYGGLRGRAQGQVYTAVVAPEHLLAYIGERSGRGESEYVVDPSGLSDHNVTVLSGGAR</sequence>
<evidence type="ECO:0000313" key="2">
    <source>
        <dbReference type="Proteomes" id="UP000069620"/>
    </source>
</evidence>
<dbReference type="AlphaFoldDB" id="A0A100W2M2"/>
<dbReference type="OrthoDB" id="4634877at2"/>
<accession>A0A100W2M2</accession>
<keyword evidence="2" id="KW-1185">Reference proteome</keyword>
<reference evidence="2" key="1">
    <citation type="journal article" date="2016" name="Genome Announc.">
        <title>Draft Genome Sequences of Five Rapidly Growing Mycobacterium Species, M. thermoresistibile, M. fortuitum subsp. acetamidolyticum, M. canariasense, M. brisbanense, and M. novocastrense.</title>
        <authorList>
            <person name="Katahira K."/>
            <person name="Ogura Y."/>
            <person name="Gotoh Y."/>
            <person name="Hayashi T."/>
        </authorList>
    </citation>
    <scope>NUCLEOTIDE SEQUENCE [LARGE SCALE GENOMIC DNA]</scope>
    <source>
        <strain evidence="2">JCM15654</strain>
    </source>
</reference>
<name>A0A100W2M2_9MYCO</name>
<reference evidence="2" key="2">
    <citation type="submission" date="2016-02" db="EMBL/GenBank/DDBJ databases">
        <title>Draft genome sequence of five rapidly growing Mycobacterium species.</title>
        <authorList>
            <person name="Katahira K."/>
            <person name="Gotou Y."/>
            <person name="Iida K."/>
            <person name="Ogura Y."/>
            <person name="Hayashi T."/>
        </authorList>
    </citation>
    <scope>NUCLEOTIDE SEQUENCE [LARGE SCALE GENOMIC DNA]</scope>
    <source>
        <strain evidence="2">JCM15654</strain>
    </source>
</reference>
<proteinExistence type="predicted"/>
<organism evidence="1 2">
    <name type="scientific">Mycolicibacterium brisbanense</name>
    <dbReference type="NCBI Taxonomy" id="146020"/>
    <lineage>
        <taxon>Bacteria</taxon>
        <taxon>Bacillati</taxon>
        <taxon>Actinomycetota</taxon>
        <taxon>Actinomycetes</taxon>
        <taxon>Mycobacteriales</taxon>
        <taxon>Mycobacteriaceae</taxon>
        <taxon>Mycolicibacterium</taxon>
    </lineage>
</organism>
<dbReference type="STRING" id="146020.RMCB_4585"/>
<gene>
    <name evidence="1" type="ORF">RMCB_4585</name>
</gene>
<dbReference type="RefSeq" id="WP_062830623.1">
    <property type="nucleotide sequence ID" value="NZ_BCSX01000040.1"/>
</dbReference>
<comment type="caution">
    <text evidence="1">The sequence shown here is derived from an EMBL/GenBank/DDBJ whole genome shotgun (WGS) entry which is preliminary data.</text>
</comment>
<dbReference type="Proteomes" id="UP000069620">
    <property type="component" value="Unassembled WGS sequence"/>
</dbReference>
<protein>
    <submittedName>
        <fullName evidence="1">Uncharacterized protein</fullName>
    </submittedName>
</protein>
<dbReference type="EMBL" id="BCSX01000040">
    <property type="protein sequence ID" value="GAS90489.1"/>
    <property type="molecule type" value="Genomic_DNA"/>
</dbReference>
<evidence type="ECO:0000313" key="1">
    <source>
        <dbReference type="EMBL" id="GAS90489.1"/>
    </source>
</evidence>